<sequence length="182" mass="19481">MAVSALDALAARAAAASGPLPVERWDPACRGAIDIAIDRAGVWWHEGRPIRREGLVRLFSRILRREPDGGYALVTPLERLSIRVANVPLLAVDMAAEGEGADERLVFLTNVGELVAAGPDRPLRFTVEPGRGDLVPYLTVRPGIEARLERALVMPLVERGQVEGGLFGVRSAGVFFAIGAAP</sequence>
<dbReference type="Pfam" id="PF21028">
    <property type="entry name" value="DUF1285_C"/>
    <property type="match status" value="1"/>
</dbReference>
<dbReference type="PIRSF" id="PIRSF029557">
    <property type="entry name" value="UCP029557"/>
    <property type="match status" value="1"/>
</dbReference>
<proteinExistence type="predicted"/>
<dbReference type="Proteomes" id="UP000523821">
    <property type="component" value="Unassembled WGS sequence"/>
</dbReference>
<feature type="domain" description="DUF1285" evidence="2">
    <location>
        <begin position="88"/>
        <end position="178"/>
    </location>
</feature>
<dbReference type="Gene3D" id="3.10.540.10">
    <property type="entry name" value="duf1285 like domain"/>
    <property type="match status" value="1"/>
</dbReference>
<reference evidence="3 4" key="1">
    <citation type="submission" date="2020-08" db="EMBL/GenBank/DDBJ databases">
        <title>Genomic Encyclopedia of Type Strains, Phase IV (KMG-IV): sequencing the most valuable type-strain genomes for metagenomic binning, comparative biology and taxonomic classification.</title>
        <authorList>
            <person name="Goeker M."/>
        </authorList>
    </citation>
    <scope>NUCLEOTIDE SEQUENCE [LARGE SCALE GENOMIC DNA]</scope>
    <source>
        <strain evidence="3 4">DSM 16268</strain>
    </source>
</reference>
<accession>A0A7W9L1J4</accession>
<evidence type="ECO:0008006" key="5">
    <source>
        <dbReference type="Google" id="ProtNLM"/>
    </source>
</evidence>
<dbReference type="InterPro" id="IPR010707">
    <property type="entry name" value="DUF1285"/>
</dbReference>
<keyword evidence="4" id="KW-1185">Reference proteome</keyword>
<evidence type="ECO:0000259" key="2">
    <source>
        <dbReference type="Pfam" id="PF21028"/>
    </source>
</evidence>
<dbReference type="Gene3D" id="2.30.270.10">
    <property type="entry name" value="duf1285 protein"/>
    <property type="match status" value="1"/>
</dbReference>
<dbReference type="AlphaFoldDB" id="A0A7W9L1J4"/>
<dbReference type="InterPro" id="IPR023361">
    <property type="entry name" value="DUF1285_beta_roll_sf"/>
</dbReference>
<dbReference type="InterPro" id="IPR048341">
    <property type="entry name" value="DUF1285_N"/>
</dbReference>
<evidence type="ECO:0000313" key="4">
    <source>
        <dbReference type="Proteomes" id="UP000523821"/>
    </source>
</evidence>
<protein>
    <recommendedName>
        <fullName evidence="5">Proteophosphoglycan</fullName>
    </recommendedName>
</protein>
<dbReference type="RefSeq" id="WP_183854954.1">
    <property type="nucleotide sequence ID" value="NZ_JACHOO010000003.1"/>
</dbReference>
<feature type="domain" description="DUF1285" evidence="1">
    <location>
        <begin position="21"/>
        <end position="85"/>
    </location>
</feature>
<evidence type="ECO:0000259" key="1">
    <source>
        <dbReference type="Pfam" id="PF06938"/>
    </source>
</evidence>
<dbReference type="InterPro" id="IPR048342">
    <property type="entry name" value="DUF1285_C"/>
</dbReference>
<gene>
    <name evidence="3" type="ORF">GGQ63_001865</name>
</gene>
<dbReference type="EMBL" id="JACHOO010000003">
    <property type="protein sequence ID" value="MBB5752811.1"/>
    <property type="molecule type" value="Genomic_DNA"/>
</dbReference>
<organism evidence="3 4">
    <name type="scientific">Prosthecomicrobium pneumaticum</name>
    <dbReference type="NCBI Taxonomy" id="81895"/>
    <lineage>
        <taxon>Bacteria</taxon>
        <taxon>Pseudomonadati</taxon>
        <taxon>Pseudomonadota</taxon>
        <taxon>Alphaproteobacteria</taxon>
        <taxon>Hyphomicrobiales</taxon>
        <taxon>Kaistiaceae</taxon>
        <taxon>Prosthecomicrobium</taxon>
    </lineage>
</organism>
<dbReference type="Pfam" id="PF06938">
    <property type="entry name" value="DUF1285_N"/>
    <property type="match status" value="1"/>
</dbReference>
<name>A0A7W9L1J4_9HYPH</name>
<comment type="caution">
    <text evidence="3">The sequence shown here is derived from an EMBL/GenBank/DDBJ whole genome shotgun (WGS) entry which is preliminary data.</text>
</comment>
<evidence type="ECO:0000313" key="3">
    <source>
        <dbReference type="EMBL" id="MBB5752811.1"/>
    </source>
</evidence>